<dbReference type="OrthoDB" id="1470350at2759"/>
<feature type="binding site" description="axial binding residue" evidence="7">
    <location>
        <position position="474"/>
    </location>
    <ligand>
        <name>heme</name>
        <dbReference type="ChEBI" id="CHEBI:30413"/>
    </ligand>
    <ligandPart>
        <name>Fe</name>
        <dbReference type="ChEBI" id="CHEBI:18248"/>
    </ligandPart>
</feature>
<evidence type="ECO:0000313" key="10">
    <source>
        <dbReference type="EMBL" id="KAH7322509.1"/>
    </source>
</evidence>
<evidence type="ECO:0000256" key="4">
    <source>
        <dbReference type="ARBA" id="ARBA00022617"/>
    </source>
</evidence>
<dbReference type="InterPro" id="IPR002401">
    <property type="entry name" value="Cyt_P450_E_grp-I"/>
</dbReference>
<dbReference type="PRINTS" id="PR00385">
    <property type="entry name" value="P450"/>
</dbReference>
<comment type="cofactor">
    <cofactor evidence="1 7">
        <name>heme</name>
        <dbReference type="ChEBI" id="CHEBI:30413"/>
    </cofactor>
</comment>
<dbReference type="SUPFAM" id="SSF48264">
    <property type="entry name" value="Cytochrome P450"/>
    <property type="match status" value="1"/>
</dbReference>
<evidence type="ECO:0000256" key="2">
    <source>
        <dbReference type="ARBA" id="ARBA00004685"/>
    </source>
</evidence>
<evidence type="ECO:0000256" key="6">
    <source>
        <dbReference type="ARBA" id="ARBA00023004"/>
    </source>
</evidence>
<keyword evidence="9" id="KW-1133">Transmembrane helix</keyword>
<comment type="pathway">
    <text evidence="2">Mycotoxin biosynthesis.</text>
</comment>
<evidence type="ECO:0000256" key="7">
    <source>
        <dbReference type="PIRSR" id="PIRSR602401-1"/>
    </source>
</evidence>
<reference evidence="10" key="1">
    <citation type="journal article" date="2021" name="Nat. Commun.">
        <title>Genetic determinants of endophytism in the Arabidopsis root mycobiome.</title>
        <authorList>
            <person name="Mesny F."/>
            <person name="Miyauchi S."/>
            <person name="Thiergart T."/>
            <person name="Pickel B."/>
            <person name="Atanasova L."/>
            <person name="Karlsson M."/>
            <person name="Huettel B."/>
            <person name="Barry K.W."/>
            <person name="Haridas S."/>
            <person name="Chen C."/>
            <person name="Bauer D."/>
            <person name="Andreopoulos W."/>
            <person name="Pangilinan J."/>
            <person name="LaButti K."/>
            <person name="Riley R."/>
            <person name="Lipzen A."/>
            <person name="Clum A."/>
            <person name="Drula E."/>
            <person name="Henrissat B."/>
            <person name="Kohler A."/>
            <person name="Grigoriev I.V."/>
            <person name="Martin F.M."/>
            <person name="Hacquard S."/>
        </authorList>
    </citation>
    <scope>NUCLEOTIDE SEQUENCE</scope>
    <source>
        <strain evidence="10">MPI-CAGE-CH-0235</strain>
    </source>
</reference>
<name>A0A8K0SR64_9HYPO</name>
<dbReference type="Pfam" id="PF00067">
    <property type="entry name" value="p450"/>
    <property type="match status" value="1"/>
</dbReference>
<dbReference type="Gene3D" id="1.10.630.10">
    <property type="entry name" value="Cytochrome P450"/>
    <property type="match status" value="1"/>
</dbReference>
<dbReference type="PANTHER" id="PTHR24305">
    <property type="entry name" value="CYTOCHROME P450"/>
    <property type="match status" value="1"/>
</dbReference>
<sequence length="532" mass="58745">MAHQDSQLLSHFAGRFAAALAFGVAAVLILVQVIYRTTIGRNANSPLRSLPGPNNHHILVGQSINQLLAGSPEEPYKTWSRQWPQAKAIRFLGMGHTECLLVNSLDFYREVLTQSSSVMKPTYAFRKALLAIIGDGLALASGEAHTKQRNEVGGFLQTSNVRKFYPLTKTLALERAEELGADESTGSGDEYLVEVKKAASIFALRVIGVFGFGLDLQHFDPSNTILECYEDIFDPTSSGLVLQAIDTLIPVRWLPLKANKVLSEATGRLRALITTIVRERIANLSGEVLDDKEWNSMASDRDDLLTFIARKQLQSGRSHNEIEAYLVEQGMHYLATGHETTATALAWAMRALATHPDITLRLRQGLKTLPEEPSFDDVSNHRLLDCFIKELLRVHCPVAGIPRQTTADIPSKALNLVIPKGTVIVPVPAVLSMHPAIWGDDADEFHLERWDTLDGTPAADPQAWAAFGYGPRGCLGKPLAMMSLKVAVLEMVKKFDFHLDTASAVTMVHPNYHNRMLDSYKVRLSRVKGDLL</sequence>
<accession>A0A8K0SR64</accession>
<dbReference type="GO" id="GO:0016705">
    <property type="term" value="F:oxidoreductase activity, acting on paired donors, with incorporation or reduction of molecular oxygen"/>
    <property type="evidence" value="ECO:0007669"/>
    <property type="project" value="InterPro"/>
</dbReference>
<keyword evidence="6 7" id="KW-0408">Iron</keyword>
<evidence type="ECO:0000256" key="1">
    <source>
        <dbReference type="ARBA" id="ARBA00001971"/>
    </source>
</evidence>
<keyword evidence="4 7" id="KW-0349">Heme</keyword>
<dbReference type="PROSITE" id="PS00086">
    <property type="entry name" value="CYTOCHROME_P450"/>
    <property type="match status" value="1"/>
</dbReference>
<organism evidence="10 11">
    <name type="scientific">Stachybotrys elegans</name>
    <dbReference type="NCBI Taxonomy" id="80388"/>
    <lineage>
        <taxon>Eukaryota</taxon>
        <taxon>Fungi</taxon>
        <taxon>Dikarya</taxon>
        <taxon>Ascomycota</taxon>
        <taxon>Pezizomycotina</taxon>
        <taxon>Sordariomycetes</taxon>
        <taxon>Hypocreomycetidae</taxon>
        <taxon>Hypocreales</taxon>
        <taxon>Stachybotryaceae</taxon>
        <taxon>Stachybotrys</taxon>
    </lineage>
</organism>
<dbReference type="AlphaFoldDB" id="A0A8K0SR64"/>
<dbReference type="GO" id="GO:0020037">
    <property type="term" value="F:heme binding"/>
    <property type="evidence" value="ECO:0007669"/>
    <property type="project" value="InterPro"/>
</dbReference>
<feature type="transmembrane region" description="Helical" evidence="9">
    <location>
        <begin position="12"/>
        <end position="35"/>
    </location>
</feature>
<comment type="similarity">
    <text evidence="3 8">Belongs to the cytochrome P450 family.</text>
</comment>
<gene>
    <name evidence="10" type="ORF">B0I35DRAFT_509843</name>
</gene>
<evidence type="ECO:0000256" key="8">
    <source>
        <dbReference type="RuleBase" id="RU000461"/>
    </source>
</evidence>
<keyword evidence="9" id="KW-0812">Transmembrane</keyword>
<dbReference type="Proteomes" id="UP000813444">
    <property type="component" value="Unassembled WGS sequence"/>
</dbReference>
<keyword evidence="8" id="KW-0560">Oxidoreductase</keyword>
<dbReference type="GO" id="GO:0004497">
    <property type="term" value="F:monooxygenase activity"/>
    <property type="evidence" value="ECO:0007669"/>
    <property type="project" value="UniProtKB-KW"/>
</dbReference>
<comment type="caution">
    <text evidence="10">The sequence shown here is derived from an EMBL/GenBank/DDBJ whole genome shotgun (WGS) entry which is preliminary data.</text>
</comment>
<evidence type="ECO:0000256" key="3">
    <source>
        <dbReference type="ARBA" id="ARBA00010617"/>
    </source>
</evidence>
<dbReference type="GO" id="GO:0005506">
    <property type="term" value="F:iron ion binding"/>
    <property type="evidence" value="ECO:0007669"/>
    <property type="project" value="InterPro"/>
</dbReference>
<dbReference type="PRINTS" id="PR00463">
    <property type="entry name" value="EP450I"/>
</dbReference>
<evidence type="ECO:0000313" key="11">
    <source>
        <dbReference type="Proteomes" id="UP000813444"/>
    </source>
</evidence>
<dbReference type="InterPro" id="IPR050121">
    <property type="entry name" value="Cytochrome_P450_monoxygenase"/>
</dbReference>
<keyword evidence="11" id="KW-1185">Reference proteome</keyword>
<dbReference type="InterPro" id="IPR036396">
    <property type="entry name" value="Cyt_P450_sf"/>
</dbReference>
<protein>
    <submittedName>
        <fullName evidence="10">Cytochrome P450</fullName>
    </submittedName>
</protein>
<proteinExistence type="inferred from homology"/>
<dbReference type="InterPro" id="IPR001128">
    <property type="entry name" value="Cyt_P450"/>
</dbReference>
<dbReference type="InterPro" id="IPR017972">
    <property type="entry name" value="Cyt_P450_CS"/>
</dbReference>
<evidence type="ECO:0000256" key="9">
    <source>
        <dbReference type="SAM" id="Phobius"/>
    </source>
</evidence>
<keyword evidence="8" id="KW-0503">Monooxygenase</keyword>
<dbReference type="PANTHER" id="PTHR24305:SF166">
    <property type="entry name" value="CYTOCHROME P450 12A4, MITOCHONDRIAL-RELATED"/>
    <property type="match status" value="1"/>
</dbReference>
<dbReference type="EMBL" id="JAGPNK010000004">
    <property type="protein sequence ID" value="KAH7322509.1"/>
    <property type="molecule type" value="Genomic_DNA"/>
</dbReference>
<keyword evidence="9" id="KW-0472">Membrane</keyword>
<keyword evidence="5 7" id="KW-0479">Metal-binding</keyword>
<evidence type="ECO:0000256" key="5">
    <source>
        <dbReference type="ARBA" id="ARBA00022723"/>
    </source>
</evidence>